<dbReference type="InterPro" id="IPR006102">
    <property type="entry name" value="Ig-like_GH2"/>
</dbReference>
<dbReference type="Pfam" id="PF00703">
    <property type="entry name" value="Glyco_hydro_2"/>
    <property type="match status" value="1"/>
</dbReference>
<gene>
    <name evidence="8" type="ORF">PNE45_15145</name>
</gene>
<name>A0AAP3Q515_9FIRM</name>
<evidence type="ECO:0000256" key="3">
    <source>
        <dbReference type="ARBA" id="ARBA00023295"/>
    </source>
</evidence>
<evidence type="ECO:0000259" key="7">
    <source>
        <dbReference type="Pfam" id="PF18565"/>
    </source>
</evidence>
<dbReference type="RefSeq" id="WP_306774781.1">
    <property type="nucleotide sequence ID" value="NZ_JADNCL010000023.1"/>
</dbReference>
<dbReference type="Pfam" id="PF16355">
    <property type="entry name" value="DUF4982"/>
    <property type="match status" value="1"/>
</dbReference>
<feature type="domain" description="Glycoside hydrolase family 2 catalytic" evidence="5">
    <location>
        <begin position="244"/>
        <end position="398"/>
    </location>
</feature>
<comment type="caution">
    <text evidence="8">The sequence shown here is derived from an EMBL/GenBank/DDBJ whole genome shotgun (WGS) entry which is preliminary data.</text>
</comment>
<accession>A0AAP3Q515</accession>
<dbReference type="InterPro" id="IPR017853">
    <property type="entry name" value="GH"/>
</dbReference>
<feature type="domain" description="Glycoside hydrolase family 2 immunoglobulin-like beta-sandwich" evidence="4">
    <location>
        <begin position="187"/>
        <end position="237"/>
    </location>
</feature>
<dbReference type="SUPFAM" id="SSF49303">
    <property type="entry name" value="beta-Galactosidase/glucuronidase domain"/>
    <property type="match status" value="1"/>
</dbReference>
<dbReference type="Pfam" id="PF18565">
    <property type="entry name" value="Glyco_hydro2_C5"/>
    <property type="match status" value="1"/>
</dbReference>
<dbReference type="InterPro" id="IPR006101">
    <property type="entry name" value="Glyco_hydro_2"/>
</dbReference>
<dbReference type="InterPro" id="IPR032311">
    <property type="entry name" value="DUF4982"/>
</dbReference>
<evidence type="ECO:0000313" key="9">
    <source>
        <dbReference type="Proteomes" id="UP001212823"/>
    </source>
</evidence>
<evidence type="ECO:0000259" key="5">
    <source>
        <dbReference type="Pfam" id="PF02836"/>
    </source>
</evidence>
<comment type="similarity">
    <text evidence="1">Belongs to the glycosyl hydrolase 2 family.</text>
</comment>
<evidence type="ECO:0000313" key="8">
    <source>
        <dbReference type="EMBL" id="MDB8019344.1"/>
    </source>
</evidence>
<dbReference type="InterPro" id="IPR036156">
    <property type="entry name" value="Beta-gal/glucu_dom_sf"/>
</dbReference>
<evidence type="ECO:0000256" key="1">
    <source>
        <dbReference type="ARBA" id="ARBA00007401"/>
    </source>
</evidence>
<protein>
    <submittedName>
        <fullName evidence="8">Glycoside hydrolase family 2 TIM barrel-domain containing protein</fullName>
    </submittedName>
</protein>
<evidence type="ECO:0000256" key="2">
    <source>
        <dbReference type="ARBA" id="ARBA00022801"/>
    </source>
</evidence>
<sequence>MKKVDFNKGWLLQKNGSAKTQEVNLPHDAMLAEERNKDVLTGGASAYFDGGKYYYRKKLVLPEEWRNKTMILSCEGVYQNAQVSVNNQVITKWPYGYSGFYVDMTEHLSQTDENIIEIIADNEKVPNSRWYSGGGVYREVNLLIAGQSYIKPEGVRVTTTGNGQVQVLTDIVGEGDVEVEILDGMKAVASGTGRKLDLIIKDPVLWDEENPHLYTCKVMLKEKEQKIDEETIRFGIRTLAWSGKGFFVNGKETLLRGACIHHDNGILGACGFKDAEYRRIKILKEAGFNAIRSSHNPVSKAMLDACDELGIYVMDELCDYWLIHKNPYDHAGDTFLQWWKKDVDAMIGKDYNHPSVIMYSIGNEISELGTLEGQKLCKEISDYVRRADETRAVTCGINLMLASMAAKGSGIYGEKKNGKENKNGSMAMDSMPTSALYNVLMNKMGGVIDKMASKPAADKVCDIIDPFLDIPGYNYATSRYEKEAQNHPERCIVGSETLPLSLYKNWQLVKKCANLIGDFMWTGWDYLGETGLGTIRYVKKETGENIYPGLAILAGCGVIDICGMQRPETGWNRIIWGLQDKPVIAVDPVINGKYKRASSMWRNTDAVESWSWEGCEGCKTNVTVYTSAPKAELYCNGKRIASAKVKECKAVFKRIEYVPGTLSAIVYDENGKEIDRAELFSAIGKTMIQLSCDKQKIRSNGQDLCFIEVSLIGENGIIKASADQMLTVQVEGSGVLQGFGSAVPNTNENFTDGRYRTYHGRALIAVRAGYEPGEIKVTVKGEGLRDRETKISVVGTL</sequence>
<dbReference type="GO" id="GO:0004553">
    <property type="term" value="F:hydrolase activity, hydrolyzing O-glycosyl compounds"/>
    <property type="evidence" value="ECO:0007669"/>
    <property type="project" value="InterPro"/>
</dbReference>
<organism evidence="8 9">
    <name type="scientific">Agathobacter rectalis</name>
    <dbReference type="NCBI Taxonomy" id="39491"/>
    <lineage>
        <taxon>Bacteria</taxon>
        <taxon>Bacillati</taxon>
        <taxon>Bacillota</taxon>
        <taxon>Clostridia</taxon>
        <taxon>Lachnospirales</taxon>
        <taxon>Lachnospiraceae</taxon>
        <taxon>Agathobacter</taxon>
    </lineage>
</organism>
<dbReference type="Gene3D" id="2.60.120.260">
    <property type="entry name" value="Galactose-binding domain-like"/>
    <property type="match status" value="1"/>
</dbReference>
<feature type="domain" description="DUF4982" evidence="6">
    <location>
        <begin position="618"/>
        <end position="674"/>
    </location>
</feature>
<dbReference type="Gene3D" id="3.20.20.80">
    <property type="entry name" value="Glycosidases"/>
    <property type="match status" value="1"/>
</dbReference>
<keyword evidence="2 8" id="KW-0378">Hydrolase</keyword>
<dbReference type="InterPro" id="IPR051913">
    <property type="entry name" value="GH2_Domain-Containing"/>
</dbReference>
<dbReference type="InterPro" id="IPR006103">
    <property type="entry name" value="Glyco_hydro_2_cat"/>
</dbReference>
<dbReference type="AlphaFoldDB" id="A0AAP3Q515"/>
<evidence type="ECO:0000259" key="6">
    <source>
        <dbReference type="Pfam" id="PF16355"/>
    </source>
</evidence>
<dbReference type="InterPro" id="IPR008979">
    <property type="entry name" value="Galactose-bd-like_sf"/>
</dbReference>
<evidence type="ECO:0000259" key="4">
    <source>
        <dbReference type="Pfam" id="PF00703"/>
    </source>
</evidence>
<dbReference type="EMBL" id="JAQLYE010000049">
    <property type="protein sequence ID" value="MDB8019344.1"/>
    <property type="molecule type" value="Genomic_DNA"/>
</dbReference>
<dbReference type="Gene3D" id="2.60.40.10">
    <property type="entry name" value="Immunoglobulins"/>
    <property type="match status" value="3"/>
</dbReference>
<dbReference type="SUPFAM" id="SSF51445">
    <property type="entry name" value="(Trans)glycosidases"/>
    <property type="match status" value="1"/>
</dbReference>
<dbReference type="Pfam" id="PF02836">
    <property type="entry name" value="Glyco_hydro_2_C"/>
    <property type="match status" value="1"/>
</dbReference>
<feature type="domain" description="Glycoside hydrolase family 2" evidence="7">
    <location>
        <begin position="688"/>
        <end position="788"/>
    </location>
</feature>
<dbReference type="PANTHER" id="PTHR42732:SF1">
    <property type="entry name" value="BETA-MANNOSIDASE"/>
    <property type="match status" value="1"/>
</dbReference>
<proteinExistence type="inferred from homology"/>
<dbReference type="InterPro" id="IPR040605">
    <property type="entry name" value="Glyco_hydro2_dom5"/>
</dbReference>
<dbReference type="GO" id="GO:0005975">
    <property type="term" value="P:carbohydrate metabolic process"/>
    <property type="evidence" value="ECO:0007669"/>
    <property type="project" value="InterPro"/>
</dbReference>
<dbReference type="PANTHER" id="PTHR42732">
    <property type="entry name" value="BETA-GALACTOSIDASE"/>
    <property type="match status" value="1"/>
</dbReference>
<keyword evidence="3" id="KW-0326">Glycosidase</keyword>
<dbReference type="InterPro" id="IPR013783">
    <property type="entry name" value="Ig-like_fold"/>
</dbReference>
<dbReference type="PRINTS" id="PR00132">
    <property type="entry name" value="GLHYDRLASE2"/>
</dbReference>
<dbReference type="Proteomes" id="UP001212823">
    <property type="component" value="Unassembled WGS sequence"/>
</dbReference>
<reference evidence="8" key="1">
    <citation type="submission" date="2023-01" db="EMBL/GenBank/DDBJ databases">
        <title>Human gut microbiome strain richness.</title>
        <authorList>
            <person name="Chen-Liaw A."/>
        </authorList>
    </citation>
    <scope>NUCLEOTIDE SEQUENCE</scope>
    <source>
        <strain evidence="8">1001283st1_D2_1001283B150209_150212</strain>
    </source>
</reference>
<dbReference type="SUPFAM" id="SSF49785">
    <property type="entry name" value="Galactose-binding domain-like"/>
    <property type="match status" value="1"/>
</dbReference>